<dbReference type="Proteomes" id="UP000502003">
    <property type="component" value="Segment"/>
</dbReference>
<proteinExistence type="predicted"/>
<dbReference type="EMBL" id="MK359255">
    <property type="protein sequence ID" value="QCB65103.1"/>
    <property type="molecule type" value="Genomic_RNA"/>
</dbReference>
<dbReference type="KEGG" id="vg:54124788"/>
<evidence type="ECO:0000313" key="2">
    <source>
        <dbReference type="Proteomes" id="UP000502003"/>
    </source>
</evidence>
<keyword evidence="2" id="KW-1185">Reference proteome</keyword>
<organism evidence="1 2">
    <name type="scientific">Canada goose coronavirus</name>
    <dbReference type="NCBI Taxonomy" id="2569586"/>
    <lineage>
        <taxon>Viruses</taxon>
        <taxon>Riboviria</taxon>
        <taxon>Orthornavirae</taxon>
        <taxon>Pisuviricota</taxon>
        <taxon>Pisoniviricetes</taxon>
        <taxon>Nidovirales</taxon>
        <taxon>Cornidovirineae</taxon>
        <taxon>Coronaviridae</taxon>
        <taxon>Orthocoronavirinae</taxon>
        <taxon>Gammacoronavirus</taxon>
    </lineage>
</organism>
<dbReference type="InterPro" id="IPR009404">
    <property type="entry name" value="Corona_5a"/>
</dbReference>
<sequence length="66" mass="7542">MIKLVKGFVVFCAKFYRSLLLCEVRILSLLVNKFGLNCLLANCRDFLSLQLNVVYRLIDSSNNSLV</sequence>
<protein>
    <submittedName>
        <fullName evidence="1">ORF8a</fullName>
    </submittedName>
</protein>
<reference evidence="1 2" key="1">
    <citation type="journal article" date="2019" name="Sci. Rep.">
        <title>Genome Organization of Canada Goose Coronavirus, A Novel Species Identified in a Mass Die-off of Canada Geese.</title>
        <authorList>
            <person name="Papineau A."/>
            <person name="Berhane Y."/>
            <person name="Wylie T.N."/>
            <person name="Wylie K.M."/>
            <person name="Sharpe S."/>
            <person name="Lung O."/>
        </authorList>
    </citation>
    <scope>NUCLEOTIDE SEQUENCE [LARGE SCALE GENOMIC DNA]</scope>
    <source>
        <strain evidence="1 2">Cambridge_Bay_2017</strain>
    </source>
</reference>
<dbReference type="GeneID" id="54124788"/>
<dbReference type="Pfam" id="PF06336">
    <property type="entry name" value="Corona_5a"/>
    <property type="match status" value="1"/>
</dbReference>
<name>A0A4D6FT76_9GAMC</name>
<accession>A0A4D6FT76</accession>
<evidence type="ECO:0000313" key="1">
    <source>
        <dbReference type="EMBL" id="QCB65103.1"/>
    </source>
</evidence>
<dbReference type="RefSeq" id="YP_009755906.1">
    <property type="nucleotide sequence ID" value="NC_046965.1"/>
</dbReference>